<evidence type="ECO:0000256" key="1">
    <source>
        <dbReference type="SAM" id="Coils"/>
    </source>
</evidence>
<name>A0AA86Q017_9EUKA</name>
<evidence type="ECO:0000313" key="6">
    <source>
        <dbReference type="Proteomes" id="UP001642409"/>
    </source>
</evidence>
<evidence type="ECO:0000313" key="3">
    <source>
        <dbReference type="EMBL" id="CAI9947058.1"/>
    </source>
</evidence>
<dbReference type="Proteomes" id="UP001642409">
    <property type="component" value="Unassembled WGS sequence"/>
</dbReference>
<keyword evidence="6" id="KW-1185">Reference proteome</keyword>
<reference evidence="4 6" key="2">
    <citation type="submission" date="2024-07" db="EMBL/GenBank/DDBJ databases">
        <authorList>
            <person name="Akdeniz Z."/>
        </authorList>
    </citation>
    <scope>NUCLEOTIDE SEQUENCE [LARGE SCALE GENOMIC DNA]</scope>
</reference>
<keyword evidence="1" id="KW-0175">Coiled coil</keyword>
<dbReference type="EMBL" id="CATOUU010000772">
    <property type="protein sequence ID" value="CAI9947055.1"/>
    <property type="molecule type" value="Genomic_DNA"/>
</dbReference>
<sequence>MTVASLHKREIDTLQQQIKHLNGLIGSQLKHINNLKNQISLLQQEVQIVCTKENLDEKDQSELLKVIDDKIYKLKTLHQRNPHYLRQAKKLWTIRRILSPSLFRMDQKQLGAPSNRTVQRWKTGFKKEMGFLESTISDKYTDCGPVADMYLCEEKRS</sequence>
<protein>
    <submittedName>
        <fullName evidence="4">Hypothetical_protein</fullName>
    </submittedName>
</protein>
<organism evidence="3">
    <name type="scientific">Hexamita inflata</name>
    <dbReference type="NCBI Taxonomy" id="28002"/>
    <lineage>
        <taxon>Eukaryota</taxon>
        <taxon>Metamonada</taxon>
        <taxon>Diplomonadida</taxon>
        <taxon>Hexamitidae</taxon>
        <taxon>Hexamitinae</taxon>
        <taxon>Hexamita</taxon>
    </lineage>
</organism>
<proteinExistence type="predicted"/>
<reference evidence="3" key="1">
    <citation type="submission" date="2023-06" db="EMBL/GenBank/DDBJ databases">
        <authorList>
            <person name="Kurt Z."/>
        </authorList>
    </citation>
    <scope>NUCLEOTIDE SEQUENCE</scope>
</reference>
<dbReference type="AlphaFoldDB" id="A0AA86Q017"/>
<dbReference type="EMBL" id="CAXDID020000183">
    <property type="protein sequence ID" value="CAL6050145.1"/>
    <property type="molecule type" value="Genomic_DNA"/>
</dbReference>
<dbReference type="EMBL" id="CATOUU010000772">
    <property type="protein sequence ID" value="CAI9947058.1"/>
    <property type="molecule type" value="Genomic_DNA"/>
</dbReference>
<gene>
    <name evidence="2" type="ORF">HINF_LOCUS34700</name>
    <name evidence="3" type="ORF">HINF_LOCUS34703</name>
    <name evidence="4" type="ORF">HINF_LOCUS43745</name>
    <name evidence="5" type="ORF">HINF_LOCUS43748</name>
</gene>
<evidence type="ECO:0000313" key="4">
    <source>
        <dbReference type="EMBL" id="CAL6050139.1"/>
    </source>
</evidence>
<accession>A0AA86Q017</accession>
<dbReference type="EMBL" id="CAXDID020000183">
    <property type="protein sequence ID" value="CAL6050139.1"/>
    <property type="molecule type" value="Genomic_DNA"/>
</dbReference>
<evidence type="ECO:0000313" key="2">
    <source>
        <dbReference type="EMBL" id="CAI9947055.1"/>
    </source>
</evidence>
<evidence type="ECO:0000313" key="5">
    <source>
        <dbReference type="EMBL" id="CAL6050145.1"/>
    </source>
</evidence>
<comment type="caution">
    <text evidence="3">The sequence shown here is derived from an EMBL/GenBank/DDBJ whole genome shotgun (WGS) entry which is preliminary data.</text>
</comment>
<feature type="coiled-coil region" evidence="1">
    <location>
        <begin position="4"/>
        <end position="52"/>
    </location>
</feature>